<evidence type="ECO:0000313" key="1">
    <source>
        <dbReference type="EMBL" id="GID51430.1"/>
    </source>
</evidence>
<gene>
    <name evidence="1" type="ORF">Aca07nite_87050</name>
</gene>
<organism evidence="1">
    <name type="scientific">Actinoplanes campanulatus</name>
    <dbReference type="NCBI Taxonomy" id="113559"/>
    <lineage>
        <taxon>Bacteria</taxon>
        <taxon>Bacillati</taxon>
        <taxon>Actinomycetota</taxon>
        <taxon>Actinomycetes</taxon>
        <taxon>Micromonosporales</taxon>
        <taxon>Micromonosporaceae</taxon>
        <taxon>Actinoplanes</taxon>
    </lineage>
</organism>
<comment type="caution">
    <text evidence="1">The sequence shown here is derived from an EMBL/GenBank/DDBJ whole genome shotgun (WGS) entry which is preliminary data.</text>
</comment>
<dbReference type="InterPro" id="IPR027417">
    <property type="entry name" value="P-loop_NTPase"/>
</dbReference>
<protein>
    <submittedName>
        <fullName evidence="1">Uncharacterized protein</fullName>
    </submittedName>
</protein>
<name>A0ABQ3WYR6_9ACTN</name>
<proteinExistence type="predicted"/>
<dbReference type="EMBL" id="BOMF01000182">
    <property type="protein sequence ID" value="GID51430.1"/>
    <property type="molecule type" value="Genomic_DNA"/>
</dbReference>
<dbReference type="RefSeq" id="WP_204301412.1">
    <property type="nucleotide sequence ID" value="NZ_BAAAGQ010000060.1"/>
</dbReference>
<reference evidence="1" key="1">
    <citation type="submission" date="2021-01" db="EMBL/GenBank/DDBJ databases">
        <title>Whole genome shotgun sequence of Actinoplanes capillaceus NBRC 16408.</title>
        <authorList>
            <person name="Komaki H."/>
            <person name="Tamura T."/>
        </authorList>
    </citation>
    <scope>NUCLEOTIDE SEQUENCE [LARGE SCALE GENOMIC DNA]</scope>
    <source>
        <strain evidence="1">NBRC 16408</strain>
    </source>
</reference>
<sequence length="328" mass="36232">MRARLGDTVVAVESDVPFVLDTIAEFYPTTSQRKPTWTVTAERGTPPPEVQRNGFGVGVKADIRKRWCTLWAQSERDLAVTARKVVREIFLADCEPAGYTMVHASAIYTDEQVVVFAADKRGGKTTLALRAVLDDGWRWLSNDHLIVVPDAQGAMTMTSLPTPIPIKVGTLVDLWERLPAAWDGNDVDIQRWRAVMPEQRYCSDDAAYFTFARFGQPNPVLVPLAGRHLTVVFPHYAAADSGLVTPSRIGIAETAAELAVHLRTDWIGDERLHQRVLPFAHRDVAAFRSDGLALTGRLAEVAGGGWRWAHRGHPGPLLDRIRNSGGAR</sequence>
<accession>A0ABQ3WYR6</accession>
<dbReference type="Gene3D" id="3.40.50.300">
    <property type="entry name" value="P-loop containing nucleotide triphosphate hydrolases"/>
    <property type="match status" value="1"/>
</dbReference>